<dbReference type="InterPro" id="IPR050229">
    <property type="entry name" value="GlpE_sulfurtransferase"/>
</dbReference>
<gene>
    <name evidence="3" type="ORF">BC349_09680</name>
</gene>
<dbReference type="PANTHER" id="PTHR43031:SF16">
    <property type="entry name" value="OXIDOREDUCTASE"/>
    <property type="match status" value="1"/>
</dbReference>
<protein>
    <submittedName>
        <fullName evidence="3">Sulfurtransferase</fullName>
    </submittedName>
</protein>
<feature type="signal peptide" evidence="1">
    <location>
        <begin position="1"/>
        <end position="19"/>
    </location>
</feature>
<evidence type="ECO:0000259" key="2">
    <source>
        <dbReference type="PROSITE" id="PS50206"/>
    </source>
</evidence>
<organism evidence="3 4">
    <name type="scientific">Flavihumibacter stibioxidans</name>
    <dbReference type="NCBI Taxonomy" id="1834163"/>
    <lineage>
        <taxon>Bacteria</taxon>
        <taxon>Pseudomonadati</taxon>
        <taxon>Bacteroidota</taxon>
        <taxon>Chitinophagia</taxon>
        <taxon>Chitinophagales</taxon>
        <taxon>Chitinophagaceae</taxon>
        <taxon>Flavihumibacter</taxon>
    </lineage>
</organism>
<dbReference type="PANTHER" id="PTHR43031">
    <property type="entry name" value="FAD-DEPENDENT OXIDOREDUCTASE"/>
    <property type="match status" value="1"/>
</dbReference>
<proteinExistence type="predicted"/>
<name>A0ABR7M9J8_9BACT</name>
<dbReference type="PROSITE" id="PS50206">
    <property type="entry name" value="RHODANESE_3"/>
    <property type="match status" value="1"/>
</dbReference>
<dbReference type="Pfam" id="PF00581">
    <property type="entry name" value="Rhodanese"/>
    <property type="match status" value="1"/>
</dbReference>
<evidence type="ECO:0000313" key="3">
    <source>
        <dbReference type="EMBL" id="MBC6491301.1"/>
    </source>
</evidence>
<sequence length="144" mass="16652">MKYIFIAIIFSLSSSFAYSQELSLEKYLTDYTYESRKEMKIGSEQLVALLKKGEAILIDVRFLEEYKSWNMPVAKHIPLPELPQRLTEIDKTKIIVTACPHKDRAIIGMLYLKTRGFSVKYLDDGLTGLAEYLRGDKAKFFINK</sequence>
<dbReference type="InterPro" id="IPR036873">
    <property type="entry name" value="Rhodanese-like_dom_sf"/>
</dbReference>
<dbReference type="Proteomes" id="UP000765802">
    <property type="component" value="Unassembled WGS sequence"/>
</dbReference>
<dbReference type="SMART" id="SM00450">
    <property type="entry name" value="RHOD"/>
    <property type="match status" value="1"/>
</dbReference>
<reference evidence="3 4" key="1">
    <citation type="submission" date="2016-07" db="EMBL/GenBank/DDBJ databases">
        <title>Genome analysis of Flavihumibacter stibioxidans YS-17.</title>
        <authorList>
            <person name="Shi K."/>
            <person name="Han Y."/>
            <person name="Wang G."/>
        </authorList>
    </citation>
    <scope>NUCLEOTIDE SEQUENCE [LARGE SCALE GENOMIC DNA]</scope>
    <source>
        <strain evidence="3 4">YS-17</strain>
    </source>
</reference>
<feature type="domain" description="Rhodanese" evidence="2">
    <location>
        <begin position="51"/>
        <end position="138"/>
    </location>
</feature>
<comment type="caution">
    <text evidence="3">The sequence shown here is derived from an EMBL/GenBank/DDBJ whole genome shotgun (WGS) entry which is preliminary data.</text>
</comment>
<dbReference type="InterPro" id="IPR001763">
    <property type="entry name" value="Rhodanese-like_dom"/>
</dbReference>
<keyword evidence="1" id="KW-0732">Signal</keyword>
<dbReference type="RefSeq" id="WP_187256606.1">
    <property type="nucleotide sequence ID" value="NZ_JBHULF010000014.1"/>
</dbReference>
<evidence type="ECO:0000256" key="1">
    <source>
        <dbReference type="SAM" id="SignalP"/>
    </source>
</evidence>
<accession>A0ABR7M9J8</accession>
<feature type="chain" id="PRO_5046814658" evidence="1">
    <location>
        <begin position="20"/>
        <end position="144"/>
    </location>
</feature>
<dbReference type="EMBL" id="MBUA01000012">
    <property type="protein sequence ID" value="MBC6491301.1"/>
    <property type="molecule type" value="Genomic_DNA"/>
</dbReference>
<dbReference type="SUPFAM" id="SSF52821">
    <property type="entry name" value="Rhodanese/Cell cycle control phosphatase"/>
    <property type="match status" value="1"/>
</dbReference>
<dbReference type="CDD" id="cd00158">
    <property type="entry name" value="RHOD"/>
    <property type="match status" value="1"/>
</dbReference>
<evidence type="ECO:0000313" key="4">
    <source>
        <dbReference type="Proteomes" id="UP000765802"/>
    </source>
</evidence>
<dbReference type="Gene3D" id="3.40.250.10">
    <property type="entry name" value="Rhodanese-like domain"/>
    <property type="match status" value="1"/>
</dbReference>
<keyword evidence="4" id="KW-1185">Reference proteome</keyword>